<dbReference type="PANTHER" id="PTHR21666">
    <property type="entry name" value="PEPTIDASE-RELATED"/>
    <property type="match status" value="1"/>
</dbReference>
<evidence type="ECO:0000313" key="4">
    <source>
        <dbReference type="Proteomes" id="UP000774130"/>
    </source>
</evidence>
<evidence type="ECO:0000256" key="1">
    <source>
        <dbReference type="SAM" id="MobiDB-lite"/>
    </source>
</evidence>
<dbReference type="InterPro" id="IPR050570">
    <property type="entry name" value="Cell_wall_metabolism_enzyme"/>
</dbReference>
<proteinExistence type="predicted"/>
<dbReference type="CDD" id="cd12797">
    <property type="entry name" value="M23_peptidase"/>
    <property type="match status" value="1"/>
</dbReference>
<sequence length="226" mass="25224">MENPVILSAPLKGQWHTPNTPGSQIPSHGSDKFGTTYAYDFVQLDWKKLGKPAYQGGLLKYLQKGIPVEDYYCWGETIYAPCDGEIVVAKDGFPEAKRTNLRKDLSNARDNGQNFHPSRNNVQEVAGNYVIIKMAENIFVALCHFQQASIEVVVGEQIKTGEIIGKVGHSGNSFAPHLHLQVMDRLDIGNAKGLPCAFDDYQVFQNGRWVTKTNGIPTKKERILFE</sequence>
<dbReference type="EMBL" id="JAHUZB010000003">
    <property type="protein sequence ID" value="MBV7390492.1"/>
    <property type="molecule type" value="Genomic_DNA"/>
</dbReference>
<dbReference type="Proteomes" id="UP000774130">
    <property type="component" value="Unassembled WGS sequence"/>
</dbReference>
<comment type="caution">
    <text evidence="3">The sequence shown here is derived from an EMBL/GenBank/DDBJ whole genome shotgun (WGS) entry which is preliminary data.</text>
</comment>
<keyword evidence="4" id="KW-1185">Reference proteome</keyword>
<feature type="region of interest" description="Disordered" evidence="1">
    <location>
        <begin position="1"/>
        <end position="29"/>
    </location>
</feature>
<evidence type="ECO:0000313" key="3">
    <source>
        <dbReference type="EMBL" id="MBV7390492.1"/>
    </source>
</evidence>
<organism evidence="3 4">
    <name type="scientific">Enterococcus alishanensis</name>
    <dbReference type="NCBI Taxonomy" id="1303817"/>
    <lineage>
        <taxon>Bacteria</taxon>
        <taxon>Bacillati</taxon>
        <taxon>Bacillota</taxon>
        <taxon>Bacilli</taxon>
        <taxon>Lactobacillales</taxon>
        <taxon>Enterococcaceae</taxon>
        <taxon>Enterococcus</taxon>
    </lineage>
</organism>
<feature type="compositionally biased region" description="Polar residues" evidence="1">
    <location>
        <begin position="16"/>
        <end position="27"/>
    </location>
</feature>
<reference evidence="3 4" key="1">
    <citation type="submission" date="2021-06" db="EMBL/GenBank/DDBJ databases">
        <title>Enterococcus alishanensis sp. nov., a novel lactic acid bacterium isolated from fresh coffee beans.</title>
        <authorList>
            <person name="Chen Y.-S."/>
        </authorList>
    </citation>
    <scope>NUCLEOTIDE SEQUENCE [LARGE SCALE GENOMIC DNA]</scope>
    <source>
        <strain evidence="3 4">ALS3</strain>
    </source>
</reference>
<evidence type="ECO:0000259" key="2">
    <source>
        <dbReference type="Pfam" id="PF01551"/>
    </source>
</evidence>
<dbReference type="InterPro" id="IPR016047">
    <property type="entry name" value="M23ase_b-sheet_dom"/>
</dbReference>
<protein>
    <submittedName>
        <fullName evidence="3">M23 family metallopeptidase</fullName>
    </submittedName>
</protein>
<gene>
    <name evidence="3" type="ORF">KUA55_07360</name>
</gene>
<dbReference type="PANTHER" id="PTHR21666:SF270">
    <property type="entry name" value="MUREIN HYDROLASE ACTIVATOR ENVC"/>
    <property type="match status" value="1"/>
</dbReference>
<feature type="domain" description="M23ase beta-sheet core" evidence="2">
    <location>
        <begin position="124"/>
        <end position="184"/>
    </location>
</feature>
<name>A0ABS6TC69_9ENTE</name>
<accession>A0ABS6TC69</accession>
<dbReference type="Pfam" id="PF01551">
    <property type="entry name" value="Peptidase_M23"/>
    <property type="match status" value="1"/>
</dbReference>